<keyword evidence="1" id="KW-1133">Transmembrane helix</keyword>
<feature type="transmembrane region" description="Helical" evidence="1">
    <location>
        <begin position="154"/>
        <end position="173"/>
    </location>
</feature>
<keyword evidence="1" id="KW-0472">Membrane</keyword>
<dbReference type="InterPro" id="IPR009495">
    <property type="entry name" value="NrsF"/>
</dbReference>
<dbReference type="Proteomes" id="UP000075502">
    <property type="component" value="Unassembled WGS sequence"/>
</dbReference>
<feature type="transmembrane region" description="Helical" evidence="1">
    <location>
        <begin position="35"/>
        <end position="53"/>
    </location>
</feature>
<dbReference type="AlphaFoldDB" id="A0A150TYS5"/>
<dbReference type="Pfam" id="PF06532">
    <property type="entry name" value="NrsF"/>
    <property type="match status" value="1"/>
</dbReference>
<feature type="transmembrane region" description="Helical" evidence="1">
    <location>
        <begin position="59"/>
        <end position="81"/>
    </location>
</feature>
<sequence length="210" mass="21290">MSPSTRDAALRARVLSSVEAEPSLSRPALERRTRVVLGGSGALLAAVALTGRGPQSHDVAWWLGAGWLALVSAAATTLALAGRRPVSVAVRRAWIATVAAALGVVASALWLPGPLASLPPAAHGECSAMTLGLGAALALTATRARSGSDPIAPARTGLLIGVLAGLWSAATIAFRCGHAQVDHLLVSHVAPVLIVAVVGRIAGKRRLSVR</sequence>
<evidence type="ECO:0000313" key="3">
    <source>
        <dbReference type="Proteomes" id="UP000075502"/>
    </source>
</evidence>
<name>A0A150TYS5_SORCE</name>
<evidence type="ECO:0000313" key="2">
    <source>
        <dbReference type="EMBL" id="KYG09859.1"/>
    </source>
</evidence>
<evidence type="ECO:0000256" key="1">
    <source>
        <dbReference type="SAM" id="Phobius"/>
    </source>
</evidence>
<feature type="transmembrane region" description="Helical" evidence="1">
    <location>
        <begin position="122"/>
        <end position="142"/>
    </location>
</feature>
<protein>
    <recommendedName>
        <fullName evidence="4">DUF1109 domain-containing protein</fullName>
    </recommendedName>
</protein>
<feature type="transmembrane region" description="Helical" evidence="1">
    <location>
        <begin position="185"/>
        <end position="203"/>
    </location>
</feature>
<organism evidence="2 3">
    <name type="scientific">Sorangium cellulosum</name>
    <name type="common">Polyangium cellulosum</name>
    <dbReference type="NCBI Taxonomy" id="56"/>
    <lineage>
        <taxon>Bacteria</taxon>
        <taxon>Pseudomonadati</taxon>
        <taxon>Myxococcota</taxon>
        <taxon>Polyangia</taxon>
        <taxon>Polyangiales</taxon>
        <taxon>Polyangiaceae</taxon>
        <taxon>Sorangium</taxon>
    </lineage>
</organism>
<evidence type="ECO:0008006" key="4">
    <source>
        <dbReference type="Google" id="ProtNLM"/>
    </source>
</evidence>
<feature type="transmembrane region" description="Helical" evidence="1">
    <location>
        <begin position="93"/>
        <end position="110"/>
    </location>
</feature>
<reference evidence="2 3" key="1">
    <citation type="submission" date="2014-02" db="EMBL/GenBank/DDBJ databases">
        <title>The small core and large imbalanced accessory genome model reveals a collaborative survival strategy of Sorangium cellulosum strains in nature.</title>
        <authorList>
            <person name="Han K."/>
            <person name="Peng R."/>
            <person name="Blom J."/>
            <person name="Li Y.-Z."/>
        </authorList>
    </citation>
    <scope>NUCLEOTIDE SEQUENCE [LARGE SCALE GENOMIC DNA]</scope>
    <source>
        <strain evidence="2 3">So0007-03</strain>
    </source>
</reference>
<dbReference type="EMBL" id="JEME01000541">
    <property type="protein sequence ID" value="KYG09859.1"/>
    <property type="molecule type" value="Genomic_DNA"/>
</dbReference>
<accession>A0A150TYS5</accession>
<proteinExistence type="predicted"/>
<keyword evidence="1" id="KW-0812">Transmembrane</keyword>
<gene>
    <name evidence="2" type="ORF">BE21_15565</name>
</gene>
<comment type="caution">
    <text evidence="2">The sequence shown here is derived from an EMBL/GenBank/DDBJ whole genome shotgun (WGS) entry which is preliminary data.</text>
</comment>